<dbReference type="KEGG" id="bge:BC1002_6536"/>
<reference evidence="1 2" key="2">
    <citation type="journal article" date="2012" name="J. Bacteriol.">
        <title>Genome Sequences of Burkholderia sp. Strains CCGE1002 and H160, Isolated from Legume Nodules in Mexico and Brazil.</title>
        <authorList>
            <person name="Ormeno-Orrillo E."/>
            <person name="Rogel M.A."/>
            <person name="Chueire L.M."/>
            <person name="Tiedje J.M."/>
            <person name="Martinez-Romero E."/>
            <person name="Hungria M."/>
        </authorList>
    </citation>
    <scope>NUCLEOTIDE SEQUENCE [LARGE SCALE GENOMIC DNA]</scope>
    <source>
        <strain evidence="1 2">CCGE1002</strain>
    </source>
</reference>
<dbReference type="STRING" id="640511.BC1002_6536"/>
<dbReference type="Proteomes" id="UP000002190">
    <property type="component" value="Chromosome 3"/>
</dbReference>
<gene>
    <name evidence="1" type="ordered locus">BC1002_6536</name>
</gene>
<dbReference type="EMBL" id="CP002015">
    <property type="protein sequence ID" value="ADG20377.1"/>
    <property type="molecule type" value="Genomic_DNA"/>
</dbReference>
<dbReference type="HOGENOM" id="CLU_1364051_0_0_4"/>
<evidence type="ECO:0000313" key="1">
    <source>
        <dbReference type="EMBL" id="ADG20377.1"/>
    </source>
</evidence>
<proteinExistence type="predicted"/>
<dbReference type="eggNOG" id="COG2852">
    <property type="taxonomic scope" value="Bacteria"/>
</dbReference>
<evidence type="ECO:0000313" key="2">
    <source>
        <dbReference type="Proteomes" id="UP000002190"/>
    </source>
</evidence>
<reference evidence="2" key="1">
    <citation type="submission" date="2010-04" db="EMBL/GenBank/DDBJ databases">
        <title>Complete sequence of chromosome 3 of Burkholderia sp. CCGE1002.</title>
        <authorList>
            <consortium name="US DOE Joint Genome Institute"/>
            <person name="Lucas S."/>
            <person name="Copeland A."/>
            <person name="Lapidus A."/>
            <person name="Cheng J.-F."/>
            <person name="Bruce D."/>
            <person name="Goodwin L."/>
            <person name="Pitluck S."/>
            <person name="Chertkov O."/>
            <person name="Detter J.C."/>
            <person name="Han C."/>
            <person name="Tapia R."/>
            <person name="Land M."/>
            <person name="Hauser L."/>
            <person name="Kyrpides N."/>
            <person name="Ovchinnikova G."/>
            <person name="Martinez-Romero E."/>
            <person name="Hernandez M.A.R."/>
            <person name="Tiedje J.M."/>
            <person name="Woyke T."/>
        </authorList>
    </citation>
    <scope>NUCLEOTIDE SEQUENCE [LARGE SCALE GENOMIC DNA]</scope>
    <source>
        <strain evidence="2">CCGE1002</strain>
    </source>
</reference>
<protein>
    <recommendedName>
        <fullName evidence="3">DUF559 domain-containing protein</fullName>
    </recommendedName>
</protein>
<dbReference type="AlphaFoldDB" id="D5WMD1"/>
<dbReference type="Gene3D" id="3.40.960.10">
    <property type="entry name" value="VSR Endonuclease"/>
    <property type="match status" value="1"/>
</dbReference>
<name>D5WMD1_PARAM</name>
<sequence>MNFNDWRFDGESEPSEGYQSAKKSLALGEAQRCGEAAYNGAIVCSTHRCRYQMTPKMKSRVADEIASALRTRAPAPLDAALSTMVSAPRAKVTTAPSAIEELFALHVRADKLPAPAREYQFDPARKWRFDFAWTDRRLAVEVEGGIHSGGRHTRGAGFEADARKYLAATLAGWSVVRVTGKMVRDGSAIAAVRELLARQR</sequence>
<organism evidence="1 2">
    <name type="scientific">Paraburkholderia atlantica</name>
    <dbReference type="NCBI Taxonomy" id="2654982"/>
    <lineage>
        <taxon>Bacteria</taxon>
        <taxon>Pseudomonadati</taxon>
        <taxon>Pseudomonadota</taxon>
        <taxon>Betaproteobacteria</taxon>
        <taxon>Burkholderiales</taxon>
        <taxon>Burkholderiaceae</taxon>
        <taxon>Paraburkholderia</taxon>
    </lineage>
</organism>
<accession>D5WMD1</accession>
<evidence type="ECO:0008006" key="3">
    <source>
        <dbReference type="Google" id="ProtNLM"/>
    </source>
</evidence>